<dbReference type="InterPro" id="IPR006311">
    <property type="entry name" value="TAT_signal"/>
</dbReference>
<proteinExistence type="predicted"/>
<feature type="chain" id="PRO_5045722408" evidence="2">
    <location>
        <begin position="33"/>
        <end position="359"/>
    </location>
</feature>
<keyword evidence="5" id="KW-1185">Reference proteome</keyword>
<keyword evidence="2" id="KW-0732">Signal</keyword>
<evidence type="ECO:0000256" key="1">
    <source>
        <dbReference type="SAM" id="MobiDB-lite"/>
    </source>
</evidence>
<accession>A0ABT6CBX0</accession>
<dbReference type="EMBL" id="JAROAV010000037">
    <property type="protein sequence ID" value="MDF8265554.1"/>
    <property type="molecule type" value="Genomic_DNA"/>
</dbReference>
<comment type="caution">
    <text evidence="4">The sequence shown here is derived from an EMBL/GenBank/DDBJ whole genome shotgun (WGS) entry which is preliminary data.</text>
</comment>
<dbReference type="PROSITE" id="PS51318">
    <property type="entry name" value="TAT"/>
    <property type="match status" value="1"/>
</dbReference>
<dbReference type="InterPro" id="IPR036365">
    <property type="entry name" value="PGBD-like_sf"/>
</dbReference>
<dbReference type="RefSeq" id="WP_277192874.1">
    <property type="nucleotide sequence ID" value="NZ_JAROAV010000037.1"/>
</dbReference>
<feature type="region of interest" description="Disordered" evidence="1">
    <location>
        <begin position="340"/>
        <end position="359"/>
    </location>
</feature>
<sequence>MTAQLTRRAVLGGAVATAAGAGLLLGAPAASAAPNYSTGTFPTLSPGMTGLSVRALRYLLTHRGHHCGIANTYDTATTSAVRAFQSRRGLPATGTCNDATFRVLIGDLPATHYGETNYFVGGLQTLLIKHGYHMDGTTYFGSKTRRNVWAFQVGHNVGRSDYVSMLAWSSLFGPVSSGPMYPMLQRDTGTAQWSNCGPVAAIVLLIHQGKTPSGWTWDVTTRRTAVENFRYVAMGLAHTAARDAIGTEYPDFVNGFGKYGMSLWHGGIEDTLTQARAGRPSIAGGDVYKMPYAKSVSGPVSHWVTVLGFDGTYYLVADSISATTADYVHRLTATQLRTYAATNPGHPPETAKQNSILLR</sequence>
<reference evidence="4 5" key="1">
    <citation type="submission" date="2023-03" db="EMBL/GenBank/DDBJ databases">
        <title>YIM 133296 draft genome.</title>
        <authorList>
            <person name="Xiong L."/>
        </authorList>
    </citation>
    <scope>NUCLEOTIDE SEQUENCE [LARGE SCALE GENOMIC DNA]</scope>
    <source>
        <strain evidence="4 5">YIM 133296</strain>
    </source>
</reference>
<evidence type="ECO:0000256" key="2">
    <source>
        <dbReference type="SAM" id="SignalP"/>
    </source>
</evidence>
<dbReference type="Proteomes" id="UP001528912">
    <property type="component" value="Unassembled WGS sequence"/>
</dbReference>
<dbReference type="Pfam" id="PF01471">
    <property type="entry name" value="PG_binding_1"/>
    <property type="match status" value="1"/>
</dbReference>
<dbReference type="InterPro" id="IPR036366">
    <property type="entry name" value="PGBDSf"/>
</dbReference>
<name>A0ABT6CBX0_9MICO</name>
<evidence type="ECO:0000259" key="3">
    <source>
        <dbReference type="Pfam" id="PF01471"/>
    </source>
</evidence>
<protein>
    <submittedName>
        <fullName evidence="4">Peptidoglycan-binding domain-containing protein</fullName>
    </submittedName>
</protein>
<feature type="signal peptide" evidence="2">
    <location>
        <begin position="1"/>
        <end position="32"/>
    </location>
</feature>
<dbReference type="InterPro" id="IPR002477">
    <property type="entry name" value="Peptidoglycan-bd-like"/>
</dbReference>
<dbReference type="Gene3D" id="1.10.101.10">
    <property type="entry name" value="PGBD-like superfamily/PGBD"/>
    <property type="match status" value="1"/>
</dbReference>
<feature type="domain" description="Peptidoglycan binding-like" evidence="3">
    <location>
        <begin position="50"/>
        <end position="104"/>
    </location>
</feature>
<gene>
    <name evidence="4" type="ORF">P4R38_14990</name>
</gene>
<organism evidence="4 5">
    <name type="scientific">Luteipulveratus flavus</name>
    <dbReference type="NCBI Taxonomy" id="3031728"/>
    <lineage>
        <taxon>Bacteria</taxon>
        <taxon>Bacillati</taxon>
        <taxon>Actinomycetota</taxon>
        <taxon>Actinomycetes</taxon>
        <taxon>Micrococcales</taxon>
        <taxon>Dermacoccaceae</taxon>
        <taxon>Luteipulveratus</taxon>
    </lineage>
</organism>
<evidence type="ECO:0000313" key="5">
    <source>
        <dbReference type="Proteomes" id="UP001528912"/>
    </source>
</evidence>
<dbReference type="SUPFAM" id="SSF47090">
    <property type="entry name" value="PGBD-like"/>
    <property type="match status" value="2"/>
</dbReference>
<evidence type="ECO:0000313" key="4">
    <source>
        <dbReference type="EMBL" id="MDF8265554.1"/>
    </source>
</evidence>